<evidence type="ECO:0000313" key="2">
    <source>
        <dbReference type="Proteomes" id="UP000694843"/>
    </source>
</evidence>
<feature type="compositionally biased region" description="Basic and acidic residues" evidence="1">
    <location>
        <begin position="343"/>
        <end position="356"/>
    </location>
</feature>
<feature type="region of interest" description="Disordered" evidence="1">
    <location>
        <begin position="136"/>
        <end position="170"/>
    </location>
</feature>
<proteinExistence type="predicted"/>
<accession>A0A8B7NKK1</accession>
<feature type="region of interest" description="Disordered" evidence="1">
    <location>
        <begin position="435"/>
        <end position="464"/>
    </location>
</feature>
<evidence type="ECO:0000313" key="3">
    <source>
        <dbReference type="RefSeq" id="XP_018014189.1"/>
    </source>
</evidence>
<protein>
    <submittedName>
        <fullName evidence="3">Uncharacterized protein LOC108671200</fullName>
    </submittedName>
</protein>
<dbReference type="PANTHER" id="PTHR35354:SF1">
    <property type="entry name" value="RGD1561648"/>
    <property type="match status" value="1"/>
</dbReference>
<dbReference type="InterPro" id="IPR027878">
    <property type="entry name" value="DUF4551"/>
</dbReference>
<dbReference type="GeneID" id="108671200"/>
<gene>
    <name evidence="3" type="primary">LOC108671200</name>
</gene>
<dbReference type="RefSeq" id="XP_018014189.1">
    <property type="nucleotide sequence ID" value="XM_018158700.2"/>
</dbReference>
<dbReference type="OrthoDB" id="8193839at2759"/>
<sequence length="785" mass="87061">MSSKLRSFLKRHLSADVYSDVRWCEAVILRLKNRVTFCHVAVTSDSVYVADLASRSLRVLLTIKNITSLQLVADKVEFLSGVVQQQSSHLVVTIAAPTAAKSLVAQSSSVLSEARKGGWDCAPRVTDDYGSLDSVVRASDPASRSPRDEWRKRGSFSEGSDSVSQKTSSLKRSKRKISSFFKGLWRGKSYSSSQFQIGNSSDLPATYNPALLTTSSGLHSYQPANSSSTLPFSVATSCGDLTDRRPSLMSMNSTFQEFSPGQKLFSEPQSPRPHTQSSDAVSNGLDVTTKSPFLAQSDQFNFDSDTSERKISPPILQRASSCQSLESGWGNRLPTLHVSGVTSRRDATEVEGPDGRHLRRSASAQDTRGTPVPLFPRSYSVLGAPVHASSRRGSLINSTAEGEEKVHLYTITANSLLHQLLYTLWRNKRLRGRKQSDDPMISARLLPASSPKSSDAKVSYQPSAPSSVEEGFWQLKTELLAAETLDECYLLTKELSSGLAKVSKLKVLFWQDTSFLNRLLSLLSQYLALNPQKISDESEKQKRRFAKNGDFGNSSQEQRQEELELCVLLYNALLESFYDAHKPMVKMLSLSDYKLTCQVLATVLTPAALPNSLRLTCDRWLTDVAAYSDDTIRHLPCAPVAQLVVRCTELSIVSVHKLLLALSEDVNSSPHLCNIFKSCHVKPWLRYAVPLMVASMRGARRTTYLHHTPDVTDEVETLQVHLSVLSALLDNSTRTQRFCIRHYKEEIKYYVTAEQVASLMEGYADSATVEMCVALAENIRFRLAL</sequence>
<dbReference type="PANTHER" id="PTHR35354">
    <property type="entry name" value="RGD1561648"/>
    <property type="match status" value="1"/>
</dbReference>
<dbReference type="Proteomes" id="UP000694843">
    <property type="component" value="Unplaced"/>
</dbReference>
<feature type="region of interest" description="Disordered" evidence="1">
    <location>
        <begin position="333"/>
        <end position="372"/>
    </location>
</feature>
<dbReference type="AlphaFoldDB" id="A0A8B7NKK1"/>
<keyword evidence="2" id="KW-1185">Reference proteome</keyword>
<organism evidence="2 3">
    <name type="scientific">Hyalella azteca</name>
    <name type="common">Amphipod</name>
    <dbReference type="NCBI Taxonomy" id="294128"/>
    <lineage>
        <taxon>Eukaryota</taxon>
        <taxon>Metazoa</taxon>
        <taxon>Ecdysozoa</taxon>
        <taxon>Arthropoda</taxon>
        <taxon>Crustacea</taxon>
        <taxon>Multicrustacea</taxon>
        <taxon>Malacostraca</taxon>
        <taxon>Eumalacostraca</taxon>
        <taxon>Peracarida</taxon>
        <taxon>Amphipoda</taxon>
        <taxon>Senticaudata</taxon>
        <taxon>Talitrida</taxon>
        <taxon>Talitroidea</taxon>
        <taxon>Hyalellidae</taxon>
        <taxon>Hyalella</taxon>
    </lineage>
</organism>
<feature type="compositionally biased region" description="Polar residues" evidence="1">
    <location>
        <begin position="267"/>
        <end position="286"/>
    </location>
</feature>
<reference evidence="3" key="1">
    <citation type="submission" date="2025-08" db="UniProtKB">
        <authorList>
            <consortium name="RefSeq"/>
        </authorList>
    </citation>
    <scope>IDENTIFICATION</scope>
    <source>
        <tissue evidence="3">Whole organism</tissue>
    </source>
</reference>
<name>A0A8B7NKK1_HYAAZ</name>
<dbReference type="Pfam" id="PF15087">
    <property type="entry name" value="DUF4551"/>
    <property type="match status" value="2"/>
</dbReference>
<feature type="region of interest" description="Disordered" evidence="1">
    <location>
        <begin position="258"/>
        <end position="286"/>
    </location>
</feature>
<evidence type="ECO:0000256" key="1">
    <source>
        <dbReference type="SAM" id="MobiDB-lite"/>
    </source>
</evidence>
<dbReference type="KEGG" id="hazt:108671200"/>